<dbReference type="InterPro" id="IPR029069">
    <property type="entry name" value="HotDog_dom_sf"/>
</dbReference>
<feature type="domain" description="HotDog ACOT-type" evidence="4">
    <location>
        <begin position="33"/>
        <end position="145"/>
    </location>
</feature>
<dbReference type="FunFam" id="3.10.129.10:FF:000047">
    <property type="entry name" value="Acyl-CoA thioester hydrolase"/>
    <property type="match status" value="1"/>
</dbReference>
<dbReference type="GO" id="GO:0006637">
    <property type="term" value="P:acyl-CoA metabolic process"/>
    <property type="evidence" value="ECO:0007669"/>
    <property type="project" value="TreeGrafter"/>
</dbReference>
<evidence type="ECO:0000259" key="4">
    <source>
        <dbReference type="PROSITE" id="PS51770"/>
    </source>
</evidence>
<organism evidence="5">
    <name type="scientific">Deinococcus sp. VB142</name>
    <dbReference type="NCBI Taxonomy" id="3112952"/>
    <lineage>
        <taxon>Bacteria</taxon>
        <taxon>Thermotogati</taxon>
        <taxon>Deinococcota</taxon>
        <taxon>Deinococci</taxon>
        <taxon>Deinococcales</taxon>
        <taxon>Deinococcaceae</taxon>
        <taxon>Deinococcus</taxon>
    </lineage>
</organism>
<dbReference type="RefSeq" id="WP_339097764.1">
    <property type="nucleotide sequence ID" value="NZ_CP149783.1"/>
</dbReference>
<dbReference type="EMBL" id="CP149783">
    <property type="protein sequence ID" value="WYF46297.1"/>
    <property type="molecule type" value="Genomic_DNA"/>
</dbReference>
<evidence type="ECO:0000256" key="2">
    <source>
        <dbReference type="ARBA" id="ARBA00022801"/>
    </source>
</evidence>
<evidence type="ECO:0000256" key="3">
    <source>
        <dbReference type="PROSITE-ProRule" id="PRU01106"/>
    </source>
</evidence>
<dbReference type="GO" id="GO:0052816">
    <property type="term" value="F:long-chain fatty acyl-CoA hydrolase activity"/>
    <property type="evidence" value="ECO:0007669"/>
    <property type="project" value="TreeGrafter"/>
</dbReference>
<dbReference type="Gene3D" id="3.10.129.10">
    <property type="entry name" value="Hotdog Thioesterase"/>
    <property type="match status" value="1"/>
</dbReference>
<dbReference type="SUPFAM" id="SSF54637">
    <property type="entry name" value="Thioesterase/thiol ester dehydrase-isomerase"/>
    <property type="match status" value="1"/>
</dbReference>
<comment type="similarity">
    <text evidence="1">Belongs to the acyl coenzyme A hydrolase family.</text>
</comment>
<evidence type="ECO:0000313" key="5">
    <source>
        <dbReference type="EMBL" id="WYF46297.1"/>
    </source>
</evidence>
<dbReference type="InterPro" id="IPR040170">
    <property type="entry name" value="Cytosol_ACT"/>
</dbReference>
<protein>
    <submittedName>
        <fullName evidence="5">Acyl-CoA thioesterase</fullName>
        <ecNumber evidence="5">3.1.2.20</ecNumber>
    </submittedName>
</protein>
<dbReference type="PANTHER" id="PTHR11049">
    <property type="entry name" value="ACYL COENZYME A THIOESTER HYDROLASE"/>
    <property type="match status" value="1"/>
</dbReference>
<dbReference type="AlphaFoldDB" id="A0AAU6Q7A1"/>
<dbReference type="InterPro" id="IPR006683">
    <property type="entry name" value="Thioestr_dom"/>
</dbReference>
<dbReference type="PANTHER" id="PTHR11049:SF24">
    <property type="entry name" value="CYTOSOLIC ACYL COENZYME A THIOESTER HYDROLASE"/>
    <property type="match status" value="1"/>
</dbReference>
<dbReference type="GO" id="GO:0005829">
    <property type="term" value="C:cytosol"/>
    <property type="evidence" value="ECO:0007669"/>
    <property type="project" value="TreeGrafter"/>
</dbReference>
<accession>A0AAU6Q7A1</accession>
<evidence type="ECO:0000256" key="1">
    <source>
        <dbReference type="ARBA" id="ARBA00010458"/>
    </source>
</evidence>
<reference evidence="5" key="1">
    <citation type="submission" date="2024-03" db="EMBL/GenBank/DDBJ databases">
        <title>Deinococcus weizhi sp. nov., isolated from human skin.</title>
        <authorList>
            <person name="Wei Z."/>
            <person name="Tian F."/>
            <person name="Yang C."/>
            <person name="Xin L.T."/>
            <person name="Wen Z.J."/>
            <person name="Lan K.C."/>
            <person name="Yu L."/>
            <person name="Zhe W."/>
            <person name="Dan F.D."/>
            <person name="Jun W."/>
            <person name="Rui Z."/>
            <person name="Yong X.J."/>
            <person name="Ting Y."/>
            <person name="Wei X."/>
            <person name="Xu Z.G."/>
            <person name="Xin Z."/>
            <person name="Dong F.G."/>
            <person name="Ni X.M."/>
            <person name="Zheng M.G."/>
            <person name="Chun Y."/>
            <person name="Qian W.X."/>
        </authorList>
    </citation>
    <scope>NUCLEOTIDE SEQUENCE</scope>
    <source>
        <strain evidence="5">VB142</strain>
    </source>
</reference>
<dbReference type="Pfam" id="PF03061">
    <property type="entry name" value="4HBT"/>
    <property type="match status" value="1"/>
</dbReference>
<dbReference type="PROSITE" id="PS51770">
    <property type="entry name" value="HOTDOG_ACOT"/>
    <property type="match status" value="1"/>
</dbReference>
<name>A0AAU6Q7A1_9DEIO</name>
<dbReference type="EC" id="3.1.2.20" evidence="5"/>
<proteinExistence type="inferred from homology"/>
<dbReference type="InterPro" id="IPR033120">
    <property type="entry name" value="HOTDOG_ACOT"/>
</dbReference>
<gene>
    <name evidence="5" type="ORF">WDJ50_14590</name>
</gene>
<dbReference type="CDD" id="cd03442">
    <property type="entry name" value="BFIT_BACH"/>
    <property type="match status" value="1"/>
</dbReference>
<dbReference type="GO" id="GO:0009062">
    <property type="term" value="P:fatty acid catabolic process"/>
    <property type="evidence" value="ECO:0007669"/>
    <property type="project" value="TreeGrafter"/>
</dbReference>
<keyword evidence="2 3" id="KW-0378">Hydrolase</keyword>
<sequence>MSYPPQPDPEMVVMDDLDYPSGDPHALLPPRPFAAETRVTHVVFPGTTNHHGTLFGGEALSMMDSAAFISATRYCRRKVVTRHLDAMEFNRPIPQGSLVELIARVIKTGRTSMTVRVELFIESMYSDKRQLGCSGTFVLVALGDDGQPTTVTPLEGGQDAC</sequence>